<dbReference type="Pfam" id="PF07694">
    <property type="entry name" value="5TM-5TMR_LYT"/>
    <property type="match status" value="1"/>
</dbReference>
<dbReference type="GO" id="GO:1902201">
    <property type="term" value="P:negative regulation of bacterial-type flagellum-dependent cell motility"/>
    <property type="evidence" value="ECO:0007669"/>
    <property type="project" value="TreeGrafter"/>
</dbReference>
<evidence type="ECO:0000256" key="3">
    <source>
        <dbReference type="ARBA" id="ARBA00022692"/>
    </source>
</evidence>
<dbReference type="PANTHER" id="PTHR45138:SF9">
    <property type="entry name" value="DIGUANYLATE CYCLASE DGCM-RELATED"/>
    <property type="match status" value="1"/>
</dbReference>
<dbReference type="SMART" id="SM00267">
    <property type="entry name" value="GGDEF"/>
    <property type="match status" value="1"/>
</dbReference>
<dbReference type="Gene3D" id="3.30.70.270">
    <property type="match status" value="1"/>
</dbReference>
<keyword evidence="3 6" id="KW-0812">Transmembrane</keyword>
<feature type="transmembrane region" description="Helical" evidence="6">
    <location>
        <begin position="5"/>
        <end position="26"/>
    </location>
</feature>
<sequence>MFQSILSNLAIILLTHLIMSMLMHYRKRITSFTYHTLSIILVSCSIIAMFYLPIRFGDFWLDMRFIPLVFFAYFHGWKIAISSLIIAGFWRFLMGGDGMVPGILFGMIGPTLLALAFHSRANIESNYLEKLSLLIGCWLICDIPIIFAMPNGLEVFKDIAFIRSISFIITGIIWYIFIMQNRQLKYLYDELEKQAGEDPLTKLLNKRKFFDVVTDKVKSLKPNHYIAMVDIDHFKNINDTYGHLIGDKILIDVAHILKDYETKFIQVGRYGGEEFIIYIGNTTNEDAKKLIEQIHKKIKEHEFIIDEYQHIKITASIGLASLEDNSTLLHTVNKADINLYRAKQSGRNRFVCS</sequence>
<feature type="transmembrane region" description="Helical" evidence="6">
    <location>
        <begin position="32"/>
        <end position="53"/>
    </location>
</feature>
<dbReference type="PROSITE" id="PS50887">
    <property type="entry name" value="GGDEF"/>
    <property type="match status" value="1"/>
</dbReference>
<feature type="transmembrane region" description="Helical" evidence="6">
    <location>
        <begin position="65"/>
        <end position="93"/>
    </location>
</feature>
<dbReference type="GO" id="GO:0000155">
    <property type="term" value="F:phosphorelay sensor kinase activity"/>
    <property type="evidence" value="ECO:0007669"/>
    <property type="project" value="InterPro"/>
</dbReference>
<comment type="subcellular location">
    <subcellularLocation>
        <location evidence="1">Cell membrane</location>
        <topology evidence="1">Multi-pass membrane protein</topology>
    </subcellularLocation>
</comment>
<evidence type="ECO:0000313" key="9">
    <source>
        <dbReference type="Proteomes" id="UP000287910"/>
    </source>
</evidence>
<name>A0A3S0R5R4_9BACI</name>
<keyword evidence="5 6" id="KW-0472">Membrane</keyword>
<dbReference type="NCBIfam" id="TIGR00254">
    <property type="entry name" value="GGDEF"/>
    <property type="match status" value="1"/>
</dbReference>
<dbReference type="AlphaFoldDB" id="A0A3S0R5R4"/>
<dbReference type="RefSeq" id="WP_126659471.1">
    <property type="nucleotide sequence ID" value="NZ_RYYR01000015.1"/>
</dbReference>
<dbReference type="GO" id="GO:0043709">
    <property type="term" value="P:cell adhesion involved in single-species biofilm formation"/>
    <property type="evidence" value="ECO:0007669"/>
    <property type="project" value="TreeGrafter"/>
</dbReference>
<dbReference type="Proteomes" id="UP000287910">
    <property type="component" value="Unassembled WGS sequence"/>
</dbReference>
<keyword evidence="9" id="KW-1185">Reference proteome</keyword>
<dbReference type="InterPro" id="IPR043128">
    <property type="entry name" value="Rev_trsase/Diguanyl_cyclase"/>
</dbReference>
<dbReference type="GO" id="GO:0005886">
    <property type="term" value="C:plasma membrane"/>
    <property type="evidence" value="ECO:0007669"/>
    <property type="project" value="UniProtKB-SubCell"/>
</dbReference>
<evidence type="ECO:0000256" key="5">
    <source>
        <dbReference type="ARBA" id="ARBA00023136"/>
    </source>
</evidence>
<feature type="transmembrane region" description="Helical" evidence="6">
    <location>
        <begin position="159"/>
        <end position="178"/>
    </location>
</feature>
<evidence type="ECO:0000256" key="2">
    <source>
        <dbReference type="ARBA" id="ARBA00022475"/>
    </source>
</evidence>
<accession>A0A3S0R5R4</accession>
<dbReference type="SUPFAM" id="SSF55073">
    <property type="entry name" value="Nucleotide cyclase"/>
    <property type="match status" value="1"/>
</dbReference>
<keyword evidence="2" id="KW-1003">Cell membrane</keyword>
<dbReference type="CDD" id="cd01949">
    <property type="entry name" value="GGDEF"/>
    <property type="match status" value="1"/>
</dbReference>
<dbReference type="GO" id="GO:0071555">
    <property type="term" value="P:cell wall organization"/>
    <property type="evidence" value="ECO:0007669"/>
    <property type="project" value="InterPro"/>
</dbReference>
<reference evidence="8 9" key="1">
    <citation type="submission" date="2018-12" db="EMBL/GenBank/DDBJ databases">
        <title>Lysinibacillus antri sp. nov., isolated from a cave soil.</title>
        <authorList>
            <person name="Narsing Rao M.P."/>
            <person name="Zhang H."/>
            <person name="Dong Z.-Y."/>
            <person name="Niu X.-K."/>
            <person name="Zhang K."/>
            <person name="Fang B.-Z."/>
            <person name="Kang Y.-Q."/>
            <person name="Xiao M."/>
            <person name="Li W.-J."/>
        </authorList>
    </citation>
    <scope>NUCLEOTIDE SEQUENCE [LARGE SCALE GENOMIC DNA]</scope>
    <source>
        <strain evidence="8 9">SYSU K30002</strain>
    </source>
</reference>
<keyword evidence="4 6" id="KW-1133">Transmembrane helix</keyword>
<dbReference type="InterPro" id="IPR050469">
    <property type="entry name" value="Diguanylate_Cyclase"/>
</dbReference>
<evidence type="ECO:0000259" key="7">
    <source>
        <dbReference type="PROSITE" id="PS50887"/>
    </source>
</evidence>
<gene>
    <name evidence="8" type="ORF">EK386_12315</name>
</gene>
<comment type="caution">
    <text evidence="8">The sequence shown here is derived from an EMBL/GenBank/DDBJ whole genome shotgun (WGS) entry which is preliminary data.</text>
</comment>
<evidence type="ECO:0000256" key="4">
    <source>
        <dbReference type="ARBA" id="ARBA00022989"/>
    </source>
</evidence>
<evidence type="ECO:0000256" key="1">
    <source>
        <dbReference type="ARBA" id="ARBA00004651"/>
    </source>
</evidence>
<protein>
    <submittedName>
        <fullName evidence="8">GGDEF domain-containing protein</fullName>
    </submittedName>
</protein>
<evidence type="ECO:0000313" key="8">
    <source>
        <dbReference type="EMBL" id="RUL51648.1"/>
    </source>
</evidence>
<dbReference type="GO" id="GO:0052621">
    <property type="term" value="F:diguanylate cyclase activity"/>
    <property type="evidence" value="ECO:0007669"/>
    <property type="project" value="TreeGrafter"/>
</dbReference>
<feature type="transmembrane region" description="Helical" evidence="6">
    <location>
        <begin position="99"/>
        <end position="119"/>
    </location>
</feature>
<organism evidence="8 9">
    <name type="scientific">Lysinibacillus antri</name>
    <dbReference type="NCBI Taxonomy" id="2498145"/>
    <lineage>
        <taxon>Bacteria</taxon>
        <taxon>Bacillati</taxon>
        <taxon>Bacillota</taxon>
        <taxon>Bacilli</taxon>
        <taxon>Bacillales</taxon>
        <taxon>Bacillaceae</taxon>
        <taxon>Lysinibacillus</taxon>
    </lineage>
</organism>
<feature type="domain" description="GGDEF" evidence="7">
    <location>
        <begin position="222"/>
        <end position="353"/>
    </location>
</feature>
<proteinExistence type="predicted"/>
<dbReference type="FunFam" id="3.30.70.270:FF:000001">
    <property type="entry name" value="Diguanylate cyclase domain protein"/>
    <property type="match status" value="1"/>
</dbReference>
<dbReference type="Pfam" id="PF00990">
    <property type="entry name" value="GGDEF"/>
    <property type="match status" value="1"/>
</dbReference>
<evidence type="ECO:0000256" key="6">
    <source>
        <dbReference type="SAM" id="Phobius"/>
    </source>
</evidence>
<dbReference type="PANTHER" id="PTHR45138">
    <property type="entry name" value="REGULATORY COMPONENTS OF SENSORY TRANSDUCTION SYSTEM"/>
    <property type="match status" value="1"/>
</dbReference>
<dbReference type="InterPro" id="IPR000160">
    <property type="entry name" value="GGDEF_dom"/>
</dbReference>
<dbReference type="EMBL" id="RYYR01000015">
    <property type="protein sequence ID" value="RUL51648.1"/>
    <property type="molecule type" value="Genomic_DNA"/>
</dbReference>
<feature type="transmembrane region" description="Helical" evidence="6">
    <location>
        <begin position="131"/>
        <end position="153"/>
    </location>
</feature>
<dbReference type="InterPro" id="IPR011620">
    <property type="entry name" value="Sig_transdc_His_kinase_LytS_TM"/>
</dbReference>
<dbReference type="InterPro" id="IPR029787">
    <property type="entry name" value="Nucleotide_cyclase"/>
</dbReference>